<reference evidence="2 3" key="1">
    <citation type="submission" date="2011-08" db="EMBL/GenBank/DDBJ databases">
        <title>The Genome Sequence of Oribacterium sp. ACB7.</title>
        <authorList>
            <consortium name="The Broad Institute Genome Sequencing Platform"/>
            <person name="Earl A."/>
            <person name="Ward D."/>
            <person name="Feldgarden M."/>
            <person name="Gevers D."/>
            <person name="Sizova M."/>
            <person name="Hazen A."/>
            <person name="Epstein S."/>
            <person name="Young S.K."/>
            <person name="Zeng Q."/>
            <person name="Gargeya S."/>
            <person name="Fitzgerald M."/>
            <person name="Haas B."/>
            <person name="Abouelleil A."/>
            <person name="Alvarado L."/>
            <person name="Arachchi H.M."/>
            <person name="Berlin A."/>
            <person name="Brown A."/>
            <person name="Chapman S.B."/>
            <person name="Chen Z."/>
            <person name="Dunbar C."/>
            <person name="Freedman E."/>
            <person name="Gearin G."/>
            <person name="Gellesch M."/>
            <person name="Goldberg J."/>
            <person name="Griggs A."/>
            <person name="Gujja S."/>
            <person name="Heiman D."/>
            <person name="Howarth C."/>
            <person name="Larson L."/>
            <person name="Lui A."/>
            <person name="MacDonald P.J.P."/>
            <person name="Montmayeur A."/>
            <person name="Murphy C."/>
            <person name="Neiman D."/>
            <person name="Pearson M."/>
            <person name="Priest M."/>
            <person name="Roberts A."/>
            <person name="Saif S."/>
            <person name="Shea T."/>
            <person name="Shenoy N."/>
            <person name="Sisk P."/>
            <person name="Stolte C."/>
            <person name="Sykes S."/>
            <person name="Wortman J."/>
            <person name="Nusbaum C."/>
            <person name="Birren B."/>
        </authorList>
    </citation>
    <scope>NUCLEOTIDE SEQUENCE [LARGE SCALE GENOMIC DNA]</scope>
    <source>
        <strain evidence="2 3">ACB7</strain>
    </source>
</reference>
<organism evidence="2 3">
    <name type="scientific">Oribacterium asaccharolyticum ACB7</name>
    <dbReference type="NCBI Taxonomy" id="796944"/>
    <lineage>
        <taxon>Bacteria</taxon>
        <taxon>Bacillati</taxon>
        <taxon>Bacillota</taxon>
        <taxon>Clostridia</taxon>
        <taxon>Lachnospirales</taxon>
        <taxon>Lachnospiraceae</taxon>
        <taxon>Oribacterium</taxon>
    </lineage>
</organism>
<comment type="caution">
    <text evidence="2">The sequence shown here is derived from an EMBL/GenBank/DDBJ whole genome shotgun (WGS) entry which is preliminary data.</text>
</comment>
<accession>G9WU32</accession>
<evidence type="ECO:0000313" key="3">
    <source>
        <dbReference type="Proteomes" id="UP000003527"/>
    </source>
</evidence>
<dbReference type="AlphaFoldDB" id="G9WU32"/>
<dbReference type="NCBIfam" id="TIGR02391">
    <property type="entry name" value="hypoth_ymh"/>
    <property type="match status" value="1"/>
</dbReference>
<evidence type="ECO:0000259" key="1">
    <source>
        <dbReference type="Pfam" id="PF09509"/>
    </source>
</evidence>
<dbReference type="InterPro" id="IPR012654">
    <property type="entry name" value="CHP02391"/>
</dbReference>
<evidence type="ECO:0000313" key="2">
    <source>
        <dbReference type="EMBL" id="EHL12235.1"/>
    </source>
</evidence>
<feature type="domain" description="Conserved hypothetical protein CHP02391" evidence="1">
    <location>
        <begin position="138"/>
        <end position="258"/>
    </location>
</feature>
<dbReference type="EMBL" id="AFZD01000016">
    <property type="protein sequence ID" value="EHL12235.1"/>
    <property type="molecule type" value="Genomic_DNA"/>
</dbReference>
<protein>
    <recommendedName>
        <fullName evidence="1">Conserved hypothetical protein CHP02391 domain-containing protein</fullName>
    </recommendedName>
</protein>
<dbReference type="RefSeq" id="WP_009536432.1">
    <property type="nucleotide sequence ID" value="NZ_JH414504.1"/>
</dbReference>
<dbReference type="HOGENOM" id="CLU_089583_0_0_9"/>
<dbReference type="PATRIC" id="fig|796944.3.peg.1256"/>
<dbReference type="Pfam" id="PF09509">
    <property type="entry name" value="Hypoth_Ymh"/>
    <property type="match status" value="1"/>
</dbReference>
<sequence>MADVVIFNNSQITQISHLLGDRVMTGSEISRVLTRLAVPDNSGESTKWRRLEYTFTACQDKDHSGNVILRFIKEVLDPVNYVQRQDEFEDYRSELNGILTFSGIQYRDDGEFEKVSVAKTISDAQKRVQRILPKLRQRGVHSRVIQYCNEELLKENYFHAVLEATKSLTEQIRQMTNLEEDGSSLFEKTFSTSSPYLILNNLQTASEKNQQNGFCMMLKGINSMVRNVTAHTPKINWIIDEDEAVDILMMISFLHKNLDNCQVVRREP</sequence>
<gene>
    <name evidence="2" type="ORF">HMPREF9624_00542</name>
</gene>
<keyword evidence="3" id="KW-1185">Reference proteome</keyword>
<dbReference type="Proteomes" id="UP000003527">
    <property type="component" value="Unassembled WGS sequence"/>
</dbReference>
<proteinExistence type="predicted"/>
<name>G9WU32_9FIRM</name>